<proteinExistence type="predicted"/>
<evidence type="ECO:0000256" key="2">
    <source>
        <dbReference type="SAM" id="SignalP"/>
    </source>
</evidence>
<sequence length="371" mass="37654">MIFRTSRARRPVRFTLKALLLAPAFFSPAQAATYDFSGSVASGVAQPFTVRAGVSDVLLGGNQLSLGVSNRAAEVGAERNQPLFTIGTVNLKLNAALVFAQPGVRLGASAGGTLGPVALSASGQFWSAPAAALDPLSVWNQVAPAVGPLGAQANLDAKYRVSRNLIATFSGQLGAQSRAALSGEWRAGAFSYRLGALGGVGVLGALAGATYRADTFTLSADALLGRSFGGTLTLDAPALIALNDEQAIDLSAYLAYEPWRSAALPLRYGLDADVPLGQAVDGHLSLGVRGGSGGLGVRAGYTFTPGAGASTQTPGAGTQTQTPGAGTPDQVPEVGSSDQPPELETTDPSAAPSSTDQSLPQLPMNQPPNQP</sequence>
<feature type="compositionally biased region" description="Low complexity" evidence="1">
    <location>
        <begin position="305"/>
        <end position="328"/>
    </location>
</feature>
<dbReference type="Proteomes" id="UP001060261">
    <property type="component" value="Chromosome"/>
</dbReference>
<evidence type="ECO:0000313" key="4">
    <source>
        <dbReference type="Proteomes" id="UP001060261"/>
    </source>
</evidence>
<feature type="signal peptide" evidence="2">
    <location>
        <begin position="1"/>
        <end position="31"/>
    </location>
</feature>
<feature type="chain" id="PRO_5045150388" evidence="2">
    <location>
        <begin position="32"/>
        <end position="371"/>
    </location>
</feature>
<organism evidence="3 4">
    <name type="scientific">Deinococcus rubellus</name>
    <dbReference type="NCBI Taxonomy" id="1889240"/>
    <lineage>
        <taxon>Bacteria</taxon>
        <taxon>Thermotogati</taxon>
        <taxon>Deinococcota</taxon>
        <taxon>Deinococci</taxon>
        <taxon>Deinococcales</taxon>
        <taxon>Deinococcaceae</taxon>
        <taxon>Deinococcus</taxon>
    </lineage>
</organism>
<feature type="compositionally biased region" description="Polar residues" evidence="1">
    <location>
        <begin position="346"/>
        <end position="356"/>
    </location>
</feature>
<name>A0ABY5YN62_9DEIO</name>
<evidence type="ECO:0000256" key="1">
    <source>
        <dbReference type="SAM" id="MobiDB-lite"/>
    </source>
</evidence>
<dbReference type="EMBL" id="CP104213">
    <property type="protein sequence ID" value="UWX65517.1"/>
    <property type="molecule type" value="Genomic_DNA"/>
</dbReference>
<keyword evidence="2" id="KW-0732">Signal</keyword>
<reference evidence="3" key="1">
    <citation type="submission" date="2022-09" db="EMBL/GenBank/DDBJ databases">
        <title>genome sequence of Deinococcus rubellus.</title>
        <authorList>
            <person name="Srinivasan S."/>
        </authorList>
    </citation>
    <scope>NUCLEOTIDE SEQUENCE</scope>
    <source>
        <strain evidence="3">Ant6</strain>
    </source>
</reference>
<dbReference type="RefSeq" id="WP_260561773.1">
    <property type="nucleotide sequence ID" value="NZ_BAABEC010000189.1"/>
</dbReference>
<evidence type="ECO:0000313" key="3">
    <source>
        <dbReference type="EMBL" id="UWX65517.1"/>
    </source>
</evidence>
<protein>
    <submittedName>
        <fullName evidence="3">Uncharacterized protein</fullName>
    </submittedName>
</protein>
<accession>A0ABY5YN62</accession>
<feature type="region of interest" description="Disordered" evidence="1">
    <location>
        <begin position="305"/>
        <end position="371"/>
    </location>
</feature>
<gene>
    <name evidence="3" type="ORF">N0D28_07670</name>
</gene>
<keyword evidence="4" id="KW-1185">Reference proteome</keyword>